<protein>
    <recommendedName>
        <fullName evidence="1">NADPH-dependent FMN reductase-like domain-containing protein</fullName>
    </recommendedName>
</protein>
<reference evidence="2 3" key="1">
    <citation type="submission" date="2019-10" db="EMBL/GenBank/DDBJ databases">
        <title>Nocardia macrotermitis sp. nov. and Nocardia aurantia sp. nov., isolated from the gut of fungus growing-termite Macrotermes natalensis.</title>
        <authorList>
            <person name="Benndorf R."/>
            <person name="Schwitalla J."/>
            <person name="Martin K."/>
            <person name="De Beer W."/>
            <person name="Kaster A.-K."/>
            <person name="Vollmers J."/>
            <person name="Poulsen M."/>
            <person name="Beemelmanns C."/>
        </authorList>
    </citation>
    <scope>NUCLEOTIDE SEQUENCE [LARGE SCALE GENOMIC DNA]</scope>
    <source>
        <strain evidence="2 3">RB20</strain>
    </source>
</reference>
<proteinExistence type="predicted"/>
<dbReference type="PANTHER" id="PTHR30543">
    <property type="entry name" value="CHROMATE REDUCTASE"/>
    <property type="match status" value="1"/>
</dbReference>
<sequence length="202" mass="22042">MTLSPSAADRPTIRIGIILGSTRPNRNGPQIARWVLDTASRRADAEFDLIDLRDHPLPHLDESVPPMFGPSPHPHTRAWAERIAPFDGFVFVTPEYNGGMPGVLKNAIDHLFAEWTDKAVGFVSYGAGGGARAVVQLRTVCGTLGMADVGYQVAISLLTDFENHTTFTPREQHEVTLHKTLDQVIAWSTALSSLRHPSPVTA</sequence>
<evidence type="ECO:0000259" key="1">
    <source>
        <dbReference type="Pfam" id="PF03358"/>
    </source>
</evidence>
<dbReference type="OrthoDB" id="9812295at2"/>
<dbReference type="GO" id="GO:0010181">
    <property type="term" value="F:FMN binding"/>
    <property type="evidence" value="ECO:0007669"/>
    <property type="project" value="TreeGrafter"/>
</dbReference>
<dbReference type="AlphaFoldDB" id="A0A7K0D8X3"/>
<feature type="domain" description="NADPH-dependent FMN reductase-like" evidence="1">
    <location>
        <begin position="14"/>
        <end position="156"/>
    </location>
</feature>
<dbReference type="Proteomes" id="UP000438448">
    <property type="component" value="Unassembled WGS sequence"/>
</dbReference>
<dbReference type="InterPro" id="IPR005025">
    <property type="entry name" value="FMN_Rdtase-like_dom"/>
</dbReference>
<keyword evidence="3" id="KW-1185">Reference proteome</keyword>
<accession>A0A7K0D8X3</accession>
<dbReference type="InterPro" id="IPR050712">
    <property type="entry name" value="NAD(P)H-dep_reductase"/>
</dbReference>
<dbReference type="Gene3D" id="3.40.50.360">
    <property type="match status" value="1"/>
</dbReference>
<dbReference type="SUPFAM" id="SSF52218">
    <property type="entry name" value="Flavoproteins"/>
    <property type="match status" value="1"/>
</dbReference>
<dbReference type="GO" id="GO:0005829">
    <property type="term" value="C:cytosol"/>
    <property type="evidence" value="ECO:0007669"/>
    <property type="project" value="TreeGrafter"/>
</dbReference>
<name>A0A7K0D8X3_9NOCA</name>
<evidence type="ECO:0000313" key="3">
    <source>
        <dbReference type="Proteomes" id="UP000438448"/>
    </source>
</evidence>
<organism evidence="2 3">
    <name type="scientific">Nocardia macrotermitis</name>
    <dbReference type="NCBI Taxonomy" id="2585198"/>
    <lineage>
        <taxon>Bacteria</taxon>
        <taxon>Bacillati</taxon>
        <taxon>Actinomycetota</taxon>
        <taxon>Actinomycetes</taxon>
        <taxon>Mycobacteriales</taxon>
        <taxon>Nocardiaceae</taxon>
        <taxon>Nocardia</taxon>
    </lineage>
</organism>
<dbReference type="RefSeq" id="WP_153413331.1">
    <property type="nucleotide sequence ID" value="NZ_WEGK01000012.1"/>
</dbReference>
<dbReference type="InterPro" id="IPR029039">
    <property type="entry name" value="Flavoprotein-like_sf"/>
</dbReference>
<gene>
    <name evidence="2" type="ORF">NRB20_51620</name>
</gene>
<dbReference type="EMBL" id="WEGK01000012">
    <property type="protein sequence ID" value="MQY22049.1"/>
    <property type="molecule type" value="Genomic_DNA"/>
</dbReference>
<dbReference type="Pfam" id="PF03358">
    <property type="entry name" value="FMN_red"/>
    <property type="match status" value="1"/>
</dbReference>
<evidence type="ECO:0000313" key="2">
    <source>
        <dbReference type="EMBL" id="MQY22049.1"/>
    </source>
</evidence>
<comment type="caution">
    <text evidence="2">The sequence shown here is derived from an EMBL/GenBank/DDBJ whole genome shotgun (WGS) entry which is preliminary data.</text>
</comment>
<dbReference type="GO" id="GO:0016491">
    <property type="term" value="F:oxidoreductase activity"/>
    <property type="evidence" value="ECO:0007669"/>
    <property type="project" value="InterPro"/>
</dbReference>
<dbReference type="PANTHER" id="PTHR30543:SF21">
    <property type="entry name" value="NAD(P)H-DEPENDENT FMN REDUCTASE LOT6"/>
    <property type="match status" value="1"/>
</dbReference>